<dbReference type="Pfam" id="PF04338">
    <property type="entry name" value="DUF481"/>
    <property type="match status" value="1"/>
</dbReference>
<dbReference type="Proteomes" id="UP001139319">
    <property type="component" value="Unassembled WGS sequence"/>
</dbReference>
<sequence>MTISLPLNRRALALTITCALTPVASTAVMAQEAAPTLATIEIDAPWDWVKLTSGEWLKGEVTALEKDSLEFDSDELGDQTIDWESVEAIHTTKSVNVLFNNQNLYTGQLETVDGKLYVGEQGPFEILDVMRIASTSRHELDRWSGKIGAGVNYRTGNVDQEDFNANVNLLRRTARSSIRLTYIADVFYDEGEETSNEHRATGSWYIRRSERWFWQPVQFEFYSAPLQNISSQWTGGMGAGVYLIDNDQTSWTTSAGPGYMYTRYEEVPEGQDQTVDSGAFYLNTIYDQELTDYMDISATYQLTATNNESGKYKHHGVVSLYIDLTDKLDLTMSAYWDRIKYPQADSDGVIPEQDDFRYTVGVSYEF</sequence>
<feature type="signal peptide" evidence="1">
    <location>
        <begin position="1"/>
        <end position="30"/>
    </location>
</feature>
<reference evidence="2" key="1">
    <citation type="submission" date="2022-05" db="EMBL/GenBank/DDBJ databases">
        <authorList>
            <person name="Sun H.-N."/>
        </authorList>
    </citation>
    <scope>NUCLEOTIDE SEQUENCE</scope>
    <source>
        <strain evidence="2">HB14</strain>
    </source>
</reference>
<organism evidence="2 3">
    <name type="scientific">Gilvimarinus xylanilyticus</name>
    <dbReference type="NCBI Taxonomy" id="2944139"/>
    <lineage>
        <taxon>Bacteria</taxon>
        <taxon>Pseudomonadati</taxon>
        <taxon>Pseudomonadota</taxon>
        <taxon>Gammaproteobacteria</taxon>
        <taxon>Cellvibrionales</taxon>
        <taxon>Cellvibrionaceae</taxon>
        <taxon>Gilvimarinus</taxon>
    </lineage>
</organism>
<evidence type="ECO:0000313" key="2">
    <source>
        <dbReference type="EMBL" id="MCP8897781.1"/>
    </source>
</evidence>
<keyword evidence="3" id="KW-1185">Reference proteome</keyword>
<keyword evidence="1" id="KW-0732">Signal</keyword>
<proteinExistence type="predicted"/>
<reference evidence="2" key="2">
    <citation type="submission" date="2023-01" db="EMBL/GenBank/DDBJ databases">
        <title>Gilvimarinus xylanilyticus HB14 isolated from Caulerpa lentillifera aquaculture base in Hainan, China.</title>
        <authorList>
            <person name="Zhang Y.-J."/>
        </authorList>
    </citation>
    <scope>NUCLEOTIDE SEQUENCE</scope>
    <source>
        <strain evidence="2">HB14</strain>
    </source>
</reference>
<gene>
    <name evidence="2" type="ORF">M6D89_00555</name>
</gene>
<evidence type="ECO:0000313" key="3">
    <source>
        <dbReference type="Proteomes" id="UP001139319"/>
    </source>
</evidence>
<dbReference type="AlphaFoldDB" id="A0A9X2HWC5"/>
<comment type="caution">
    <text evidence="2">The sequence shown here is derived from an EMBL/GenBank/DDBJ whole genome shotgun (WGS) entry which is preliminary data.</text>
</comment>
<dbReference type="InterPro" id="IPR007433">
    <property type="entry name" value="DUF481"/>
</dbReference>
<protein>
    <submittedName>
        <fullName evidence="2">DUF481 domain-containing protein</fullName>
    </submittedName>
</protein>
<name>A0A9X2HWC5_9GAMM</name>
<dbReference type="EMBL" id="JAMFTH010000001">
    <property type="protein sequence ID" value="MCP8897781.1"/>
    <property type="molecule type" value="Genomic_DNA"/>
</dbReference>
<evidence type="ECO:0000256" key="1">
    <source>
        <dbReference type="SAM" id="SignalP"/>
    </source>
</evidence>
<accession>A0A9X2HWC5</accession>
<feature type="chain" id="PRO_5040859600" evidence="1">
    <location>
        <begin position="31"/>
        <end position="366"/>
    </location>
</feature>
<dbReference type="RefSeq" id="WP_253966081.1">
    <property type="nucleotide sequence ID" value="NZ_JAMFTH010000001.1"/>
</dbReference>